<evidence type="ECO:0000313" key="2">
    <source>
        <dbReference type="Proteomes" id="UP000765509"/>
    </source>
</evidence>
<gene>
    <name evidence="1" type="ORF">O181_098420</name>
</gene>
<sequence>MYGIYLHNNKDRYFTIGDNKPRIAAFLPFKRQIAVSEVAPVSLELERFNSEQFNKAEVSLHLTDSQENELSSLLYDHKEAFESEKEPLWPIVDEEVEIILNIERPYPPLSRRPAYPPSPKSREALEIHINKLLDLGVIRKVGHN</sequence>
<keyword evidence="2" id="KW-1185">Reference proteome</keyword>
<name>A0A9Q3J974_9BASI</name>
<reference evidence="1" key="1">
    <citation type="submission" date="2021-03" db="EMBL/GenBank/DDBJ databases">
        <title>Draft genome sequence of rust myrtle Austropuccinia psidii MF-1, a brazilian biotype.</title>
        <authorList>
            <person name="Quecine M.C."/>
            <person name="Pachon D.M.R."/>
            <person name="Bonatelli M.L."/>
            <person name="Correr F.H."/>
            <person name="Franceschini L.M."/>
            <person name="Leite T.F."/>
            <person name="Margarido G.R.A."/>
            <person name="Almeida C.A."/>
            <person name="Ferrarezi J.A."/>
            <person name="Labate C.A."/>
        </authorList>
    </citation>
    <scope>NUCLEOTIDE SEQUENCE</scope>
    <source>
        <strain evidence="1">MF-1</strain>
    </source>
</reference>
<evidence type="ECO:0000313" key="1">
    <source>
        <dbReference type="EMBL" id="MBW0558705.1"/>
    </source>
</evidence>
<dbReference type="OrthoDB" id="6060525at2759"/>
<comment type="caution">
    <text evidence="1">The sequence shown here is derived from an EMBL/GenBank/DDBJ whole genome shotgun (WGS) entry which is preliminary data.</text>
</comment>
<dbReference type="EMBL" id="AVOT02067042">
    <property type="protein sequence ID" value="MBW0558705.1"/>
    <property type="molecule type" value="Genomic_DNA"/>
</dbReference>
<dbReference type="Proteomes" id="UP000765509">
    <property type="component" value="Unassembled WGS sequence"/>
</dbReference>
<dbReference type="AlphaFoldDB" id="A0A9Q3J974"/>
<organism evidence="1 2">
    <name type="scientific">Austropuccinia psidii MF-1</name>
    <dbReference type="NCBI Taxonomy" id="1389203"/>
    <lineage>
        <taxon>Eukaryota</taxon>
        <taxon>Fungi</taxon>
        <taxon>Dikarya</taxon>
        <taxon>Basidiomycota</taxon>
        <taxon>Pucciniomycotina</taxon>
        <taxon>Pucciniomycetes</taxon>
        <taxon>Pucciniales</taxon>
        <taxon>Sphaerophragmiaceae</taxon>
        <taxon>Austropuccinia</taxon>
    </lineage>
</organism>
<protein>
    <submittedName>
        <fullName evidence="1">Uncharacterized protein</fullName>
    </submittedName>
</protein>
<proteinExistence type="predicted"/>
<accession>A0A9Q3J974</accession>